<dbReference type="CDD" id="cd07246">
    <property type="entry name" value="VOC_like"/>
    <property type="match status" value="1"/>
</dbReference>
<reference evidence="3" key="1">
    <citation type="submission" date="2017-02" db="EMBL/GenBank/DDBJ databases">
        <authorList>
            <person name="Varghese N."/>
            <person name="Submissions S."/>
        </authorList>
    </citation>
    <scope>NUCLEOTIDE SEQUENCE [LARGE SCALE GENOMIC DNA]</scope>
    <source>
        <strain evidence="3">ATCC 700200</strain>
    </source>
</reference>
<dbReference type="Gene3D" id="3.30.720.120">
    <property type="match status" value="1"/>
</dbReference>
<name>A0A1T4WJ28_9BACT</name>
<dbReference type="Proteomes" id="UP000190774">
    <property type="component" value="Unassembled WGS sequence"/>
</dbReference>
<evidence type="ECO:0000313" key="3">
    <source>
        <dbReference type="Proteomes" id="UP000190774"/>
    </source>
</evidence>
<dbReference type="Gene3D" id="3.30.720.110">
    <property type="match status" value="1"/>
</dbReference>
<dbReference type="InterPro" id="IPR004360">
    <property type="entry name" value="Glyas_Fos-R_dOase_dom"/>
</dbReference>
<protein>
    <submittedName>
        <fullName evidence="2">PhnB protein</fullName>
    </submittedName>
</protein>
<dbReference type="Pfam" id="PF00903">
    <property type="entry name" value="Glyoxalase"/>
    <property type="match status" value="1"/>
</dbReference>
<gene>
    <name evidence="2" type="ORF">SAMN02745166_00223</name>
</gene>
<dbReference type="InterPro" id="IPR029068">
    <property type="entry name" value="Glyas_Bleomycin-R_OHBP_Dase"/>
</dbReference>
<dbReference type="AlphaFoldDB" id="A0A1T4WJ28"/>
<proteinExistence type="predicted"/>
<dbReference type="STRING" id="48467.SAMN02745166_00223"/>
<dbReference type="SUPFAM" id="SSF54593">
    <property type="entry name" value="Glyoxalase/Bleomycin resistance protein/Dihydroxybiphenyl dioxygenase"/>
    <property type="match status" value="1"/>
</dbReference>
<organism evidence="2 3">
    <name type="scientific">Prosthecobacter debontii</name>
    <dbReference type="NCBI Taxonomy" id="48467"/>
    <lineage>
        <taxon>Bacteria</taxon>
        <taxon>Pseudomonadati</taxon>
        <taxon>Verrucomicrobiota</taxon>
        <taxon>Verrucomicrobiia</taxon>
        <taxon>Verrucomicrobiales</taxon>
        <taxon>Verrucomicrobiaceae</taxon>
        <taxon>Prosthecobacter</taxon>
    </lineage>
</organism>
<dbReference type="InterPro" id="IPR037523">
    <property type="entry name" value="VOC_core"/>
</dbReference>
<evidence type="ECO:0000259" key="1">
    <source>
        <dbReference type="PROSITE" id="PS51819"/>
    </source>
</evidence>
<dbReference type="RefSeq" id="WP_078811455.1">
    <property type="nucleotide sequence ID" value="NZ_FUYE01000001.1"/>
</dbReference>
<evidence type="ECO:0000313" key="2">
    <source>
        <dbReference type="EMBL" id="SKA76651.1"/>
    </source>
</evidence>
<dbReference type="OrthoDB" id="9795306at2"/>
<keyword evidence="3" id="KW-1185">Reference proteome</keyword>
<sequence>MSTSTTPIYVPVGYRSITPSLTVKDASVALKFYEAAFGAVLGLRLTDPQTGGVAHAEFRIGDSTLMISDEYPGYQCWAPEVGKGGLFMIYVPDVDAAFQKALKVGAFEVQGPADQFYGDRTARVNDPFGYRWTLAQRVKDVSEAEMTRLMAKWQAA</sequence>
<feature type="domain" description="VOC" evidence="1">
    <location>
        <begin position="13"/>
        <end position="137"/>
    </location>
</feature>
<dbReference type="PANTHER" id="PTHR34109:SF1">
    <property type="entry name" value="VOC DOMAIN-CONTAINING PROTEIN"/>
    <property type="match status" value="1"/>
</dbReference>
<dbReference type="PROSITE" id="PS51819">
    <property type="entry name" value="VOC"/>
    <property type="match status" value="1"/>
</dbReference>
<accession>A0A1T4WJ28</accession>
<dbReference type="PANTHER" id="PTHR34109">
    <property type="entry name" value="BNAUNNG04460D PROTEIN-RELATED"/>
    <property type="match status" value="1"/>
</dbReference>
<dbReference type="EMBL" id="FUYE01000001">
    <property type="protein sequence ID" value="SKA76651.1"/>
    <property type="molecule type" value="Genomic_DNA"/>
</dbReference>